<keyword evidence="2" id="KW-0812">Transmembrane</keyword>
<organism evidence="4 5">
    <name type="scientific">Actinotignum urinale</name>
    <dbReference type="NCBI Taxonomy" id="190146"/>
    <lineage>
        <taxon>Bacteria</taxon>
        <taxon>Bacillati</taxon>
        <taxon>Actinomycetota</taxon>
        <taxon>Actinomycetes</taxon>
        <taxon>Actinomycetales</taxon>
        <taxon>Actinomycetaceae</taxon>
        <taxon>Actinotignum</taxon>
    </lineage>
</organism>
<dbReference type="InterPro" id="IPR019554">
    <property type="entry name" value="Soluble_ligand-bd"/>
</dbReference>
<accession>A0AAW9HUE3</accession>
<sequence length="278" mass="29005">MSRDIPPPHSLRRSYASIALASGTGEDVAALQERGKKQRWAWDMRSVLAFGTLCIAGILVALWLSWGGKGSEANDAGIDVDSGQETRQSSHSQDSAEKGEKEEMPAGATTITIYISGQVNKPGVYTVGKDARVNTVVEQAGGLTNDAAQYAINLAAPMKDGEHVHIPHKNDVSSGSIPFKQANSGGGSVAGGAQDGGQGGNMNSGGGEKQGGKNGSNININTASQAELETLPGVGPATANDIVQWRQSHGQFKTPSDLMKIPGIGKAKFEKIRSRITV</sequence>
<proteinExistence type="predicted"/>
<gene>
    <name evidence="4" type="ORF">R6G80_02965</name>
</gene>
<dbReference type="EMBL" id="JAWNGC010000002">
    <property type="protein sequence ID" value="MDY5154688.1"/>
    <property type="molecule type" value="Genomic_DNA"/>
</dbReference>
<name>A0AAW9HUE3_9ACTO</name>
<dbReference type="SUPFAM" id="SSF47781">
    <property type="entry name" value="RuvA domain 2-like"/>
    <property type="match status" value="1"/>
</dbReference>
<dbReference type="NCBIfam" id="TIGR00426">
    <property type="entry name" value="competence protein ComEA helix-hairpin-helix repeat region"/>
    <property type="match status" value="1"/>
</dbReference>
<comment type="caution">
    <text evidence="4">The sequence shown here is derived from an EMBL/GenBank/DDBJ whole genome shotgun (WGS) entry which is preliminary data.</text>
</comment>
<dbReference type="GO" id="GO:0006281">
    <property type="term" value="P:DNA repair"/>
    <property type="evidence" value="ECO:0007669"/>
    <property type="project" value="InterPro"/>
</dbReference>
<dbReference type="Gene3D" id="1.10.150.280">
    <property type="entry name" value="AF1531-like domain"/>
    <property type="match status" value="1"/>
</dbReference>
<feature type="domain" description="Helix-hairpin-helix DNA-binding motif class 1" evidence="3">
    <location>
        <begin position="226"/>
        <end position="245"/>
    </location>
</feature>
<feature type="domain" description="Helix-hairpin-helix DNA-binding motif class 1" evidence="3">
    <location>
        <begin position="256"/>
        <end position="275"/>
    </location>
</feature>
<dbReference type="AlphaFoldDB" id="A0AAW9HUE3"/>
<keyword evidence="2" id="KW-1133">Transmembrane helix</keyword>
<reference evidence="4" key="1">
    <citation type="submission" date="2023-10" db="EMBL/GenBank/DDBJ databases">
        <title>Whole Genome based description of the genera Actinobaculum and Actinotignum reveals a complex phylogenetic relationship within the species included in the genus Actinotignum.</title>
        <authorList>
            <person name="Jensen C.S."/>
            <person name="Dargis R."/>
            <person name="Kemp M."/>
            <person name="Christensen J.J."/>
        </authorList>
    </citation>
    <scope>NUCLEOTIDE SEQUENCE</scope>
    <source>
        <strain evidence="4">SLA_B511</strain>
    </source>
</reference>
<dbReference type="InterPro" id="IPR051675">
    <property type="entry name" value="Endo/Exo/Phosphatase_dom_1"/>
</dbReference>
<dbReference type="GO" id="GO:0003677">
    <property type="term" value="F:DNA binding"/>
    <property type="evidence" value="ECO:0007669"/>
    <property type="project" value="UniProtKB-KW"/>
</dbReference>
<keyword evidence="4" id="KW-0238">DNA-binding</keyword>
<evidence type="ECO:0000313" key="4">
    <source>
        <dbReference type="EMBL" id="MDY5154688.1"/>
    </source>
</evidence>
<feature type="region of interest" description="Disordered" evidence="1">
    <location>
        <begin position="75"/>
        <end position="105"/>
    </location>
</feature>
<evidence type="ECO:0000313" key="5">
    <source>
        <dbReference type="Proteomes" id="UP001281731"/>
    </source>
</evidence>
<dbReference type="PANTHER" id="PTHR21180">
    <property type="entry name" value="ENDONUCLEASE/EXONUCLEASE/PHOSPHATASE FAMILY DOMAIN-CONTAINING PROTEIN 1"/>
    <property type="match status" value="1"/>
</dbReference>
<feature type="compositionally biased region" description="Gly residues" evidence="1">
    <location>
        <begin position="184"/>
        <end position="214"/>
    </location>
</feature>
<evidence type="ECO:0000256" key="1">
    <source>
        <dbReference type="SAM" id="MobiDB-lite"/>
    </source>
</evidence>
<dbReference type="InterPro" id="IPR003583">
    <property type="entry name" value="Hlx-hairpin-Hlx_DNA-bd_motif"/>
</dbReference>
<dbReference type="PANTHER" id="PTHR21180:SF32">
    <property type="entry name" value="ENDONUCLEASE_EXONUCLEASE_PHOSPHATASE FAMILY DOMAIN-CONTAINING PROTEIN 1"/>
    <property type="match status" value="1"/>
</dbReference>
<dbReference type="Pfam" id="PF10531">
    <property type="entry name" value="SLBB"/>
    <property type="match status" value="1"/>
</dbReference>
<protein>
    <submittedName>
        <fullName evidence="4">ComEA family DNA-binding protein</fullName>
    </submittedName>
</protein>
<keyword evidence="2" id="KW-0472">Membrane</keyword>
<dbReference type="RefSeq" id="WP_169511060.1">
    <property type="nucleotide sequence ID" value="NZ_JAWNFT010000001.1"/>
</dbReference>
<dbReference type="SMART" id="SM00278">
    <property type="entry name" value="HhH1"/>
    <property type="match status" value="2"/>
</dbReference>
<dbReference type="Pfam" id="PF12836">
    <property type="entry name" value="HHH_3"/>
    <property type="match status" value="1"/>
</dbReference>
<feature type="transmembrane region" description="Helical" evidence="2">
    <location>
        <begin position="46"/>
        <end position="66"/>
    </location>
</feature>
<dbReference type="GO" id="GO:0015628">
    <property type="term" value="P:protein secretion by the type II secretion system"/>
    <property type="evidence" value="ECO:0007669"/>
    <property type="project" value="TreeGrafter"/>
</dbReference>
<dbReference type="InterPro" id="IPR004509">
    <property type="entry name" value="Competence_ComEA_HhH"/>
</dbReference>
<feature type="compositionally biased region" description="Polar residues" evidence="1">
    <location>
        <begin position="83"/>
        <end position="93"/>
    </location>
</feature>
<evidence type="ECO:0000259" key="3">
    <source>
        <dbReference type="SMART" id="SM00278"/>
    </source>
</evidence>
<feature type="region of interest" description="Disordered" evidence="1">
    <location>
        <begin position="177"/>
        <end position="219"/>
    </location>
</feature>
<feature type="compositionally biased region" description="Basic and acidic residues" evidence="1">
    <location>
        <begin position="94"/>
        <end position="104"/>
    </location>
</feature>
<dbReference type="Gene3D" id="3.10.560.10">
    <property type="entry name" value="Outer membrane lipoprotein wza domain like"/>
    <property type="match status" value="1"/>
</dbReference>
<evidence type="ECO:0000256" key="2">
    <source>
        <dbReference type="SAM" id="Phobius"/>
    </source>
</evidence>
<dbReference type="GO" id="GO:0015627">
    <property type="term" value="C:type II protein secretion system complex"/>
    <property type="evidence" value="ECO:0007669"/>
    <property type="project" value="TreeGrafter"/>
</dbReference>
<dbReference type="InterPro" id="IPR010994">
    <property type="entry name" value="RuvA_2-like"/>
</dbReference>
<dbReference type="Proteomes" id="UP001281731">
    <property type="component" value="Unassembled WGS sequence"/>
</dbReference>